<name>K3ZX29_SETIT</name>
<dbReference type="EnsemblPlants" id="KQL25157">
    <property type="protein sequence ID" value="KQL25157"/>
    <property type="gene ID" value="SETIT_031161mg"/>
</dbReference>
<evidence type="ECO:0000313" key="2">
    <source>
        <dbReference type="EnsemblPlants" id="KQL25157"/>
    </source>
</evidence>
<dbReference type="FunCoup" id="K3ZX29">
    <property type="interactions" value="13"/>
</dbReference>
<reference evidence="2" key="2">
    <citation type="submission" date="2018-08" db="UniProtKB">
        <authorList>
            <consortium name="EnsemblPlants"/>
        </authorList>
    </citation>
    <scope>IDENTIFICATION</scope>
    <source>
        <strain evidence="2">Yugu1</strain>
    </source>
</reference>
<dbReference type="HOGENOM" id="CLU_1380202_0_0_1"/>
<dbReference type="eggNOG" id="ENOG502S906">
    <property type="taxonomic scope" value="Eukaryota"/>
</dbReference>
<dbReference type="PANTHER" id="PTHR35162:SF12">
    <property type="entry name" value="OS09G0499300 PROTEIN"/>
    <property type="match status" value="1"/>
</dbReference>
<dbReference type="Proteomes" id="UP000004995">
    <property type="component" value="Unassembled WGS sequence"/>
</dbReference>
<dbReference type="EMBL" id="AGNK02001183">
    <property type="status" value="NOT_ANNOTATED_CDS"/>
    <property type="molecule type" value="Genomic_DNA"/>
</dbReference>
<evidence type="ECO:0000313" key="3">
    <source>
        <dbReference type="Proteomes" id="UP000004995"/>
    </source>
</evidence>
<dbReference type="InterPro" id="IPR053115">
    <property type="entry name" value="CDK_inhibitor"/>
</dbReference>
<keyword evidence="3" id="KW-1185">Reference proteome</keyword>
<feature type="compositionally biased region" description="Low complexity" evidence="1">
    <location>
        <begin position="79"/>
        <end position="89"/>
    </location>
</feature>
<sequence length="198" mass="20534">MDVHNKGLGVSQEAPTKCLRATAPNLILSLSLPTSCSCNCTPGPSSRDEENSIPIYRERSSVIGERGEGAAMASPADEALPALPPIKTAPLPPPPCASVSGSASASASPSVPAPAPAKDGAEAAAEEEDHEPSTPTSEESRLRPPAVCPPAPRKPPATRLPVKRKPPLPSPARVFVAVPRDLSTVFRALPPKKRIRVS</sequence>
<dbReference type="Gramene" id="KQL25157">
    <property type="protein sequence ID" value="KQL25157"/>
    <property type="gene ID" value="SETIT_031161mg"/>
</dbReference>
<feature type="compositionally biased region" description="Pro residues" evidence="1">
    <location>
        <begin position="146"/>
        <end position="155"/>
    </location>
</feature>
<feature type="region of interest" description="Disordered" evidence="1">
    <location>
        <begin position="41"/>
        <end position="173"/>
    </location>
</feature>
<organism evidence="2 3">
    <name type="scientific">Setaria italica</name>
    <name type="common">Foxtail millet</name>
    <name type="synonym">Panicum italicum</name>
    <dbReference type="NCBI Taxonomy" id="4555"/>
    <lineage>
        <taxon>Eukaryota</taxon>
        <taxon>Viridiplantae</taxon>
        <taxon>Streptophyta</taxon>
        <taxon>Embryophyta</taxon>
        <taxon>Tracheophyta</taxon>
        <taxon>Spermatophyta</taxon>
        <taxon>Magnoliopsida</taxon>
        <taxon>Liliopsida</taxon>
        <taxon>Poales</taxon>
        <taxon>Poaceae</taxon>
        <taxon>PACMAD clade</taxon>
        <taxon>Panicoideae</taxon>
        <taxon>Panicodae</taxon>
        <taxon>Paniceae</taxon>
        <taxon>Cenchrinae</taxon>
        <taxon>Setaria</taxon>
    </lineage>
</organism>
<proteinExistence type="predicted"/>
<feature type="compositionally biased region" description="Low complexity" evidence="1">
    <location>
        <begin position="97"/>
        <end position="110"/>
    </location>
</feature>
<feature type="compositionally biased region" description="Basic and acidic residues" evidence="1">
    <location>
        <begin position="46"/>
        <end position="68"/>
    </location>
</feature>
<dbReference type="OMA" id="DCVKRES"/>
<protein>
    <submittedName>
        <fullName evidence="2">Uncharacterized protein</fullName>
    </submittedName>
</protein>
<dbReference type="PANTHER" id="PTHR35162">
    <property type="entry name" value="OS08G0516600 PROTEIN"/>
    <property type="match status" value="1"/>
</dbReference>
<evidence type="ECO:0000256" key="1">
    <source>
        <dbReference type="SAM" id="MobiDB-lite"/>
    </source>
</evidence>
<dbReference type="InParanoid" id="K3ZX29"/>
<accession>K3ZX29</accession>
<dbReference type="AlphaFoldDB" id="K3ZX29"/>
<reference evidence="3" key="1">
    <citation type="journal article" date="2012" name="Nat. Biotechnol.">
        <title>Reference genome sequence of the model plant Setaria.</title>
        <authorList>
            <person name="Bennetzen J.L."/>
            <person name="Schmutz J."/>
            <person name="Wang H."/>
            <person name="Percifield R."/>
            <person name="Hawkins J."/>
            <person name="Pontaroli A.C."/>
            <person name="Estep M."/>
            <person name="Feng L."/>
            <person name="Vaughn J.N."/>
            <person name="Grimwood J."/>
            <person name="Jenkins J."/>
            <person name="Barry K."/>
            <person name="Lindquist E."/>
            <person name="Hellsten U."/>
            <person name="Deshpande S."/>
            <person name="Wang X."/>
            <person name="Wu X."/>
            <person name="Mitros T."/>
            <person name="Triplett J."/>
            <person name="Yang X."/>
            <person name="Ye C.Y."/>
            <person name="Mauro-Herrera M."/>
            <person name="Wang L."/>
            <person name="Li P."/>
            <person name="Sharma M."/>
            <person name="Sharma R."/>
            <person name="Ronald P.C."/>
            <person name="Panaud O."/>
            <person name="Kellogg E.A."/>
            <person name="Brutnell T.P."/>
            <person name="Doust A.N."/>
            <person name="Tuskan G.A."/>
            <person name="Rokhsar D."/>
            <person name="Devos K.M."/>
        </authorList>
    </citation>
    <scope>NUCLEOTIDE SEQUENCE [LARGE SCALE GENOMIC DNA]</scope>
    <source>
        <strain evidence="3">cv. Yugu1</strain>
    </source>
</reference>